<dbReference type="EMBL" id="CP099490">
    <property type="protein sequence ID" value="USQ77833.1"/>
    <property type="molecule type" value="Genomic_DNA"/>
</dbReference>
<dbReference type="PROSITE" id="PS00211">
    <property type="entry name" value="ABC_TRANSPORTER_1"/>
    <property type="match status" value="1"/>
</dbReference>
<dbReference type="PROSITE" id="PS50893">
    <property type="entry name" value="ABC_TRANSPORTER_2"/>
    <property type="match status" value="1"/>
</dbReference>
<name>A0ABY4YM14_9MICO</name>
<keyword evidence="3 5" id="KW-0067">ATP-binding</keyword>
<dbReference type="InterPro" id="IPR013611">
    <property type="entry name" value="Transp-assoc_OB_typ2"/>
</dbReference>
<keyword evidence="1" id="KW-0813">Transport</keyword>
<proteinExistence type="predicted"/>
<protein>
    <submittedName>
        <fullName evidence="5">ABC transporter ATP-binding protein</fullName>
    </submittedName>
</protein>
<evidence type="ECO:0000256" key="2">
    <source>
        <dbReference type="ARBA" id="ARBA00022741"/>
    </source>
</evidence>
<dbReference type="Gene3D" id="3.40.50.300">
    <property type="entry name" value="P-loop containing nucleotide triphosphate hydrolases"/>
    <property type="match status" value="1"/>
</dbReference>
<keyword evidence="2" id="KW-0547">Nucleotide-binding</keyword>
<dbReference type="RefSeq" id="WP_252623536.1">
    <property type="nucleotide sequence ID" value="NZ_CP099490.1"/>
</dbReference>
<dbReference type="PANTHER" id="PTHR42781">
    <property type="entry name" value="SPERMIDINE/PUTRESCINE IMPORT ATP-BINDING PROTEIN POTA"/>
    <property type="match status" value="1"/>
</dbReference>
<dbReference type="InterPro" id="IPR050093">
    <property type="entry name" value="ABC_SmlMolc_Importer"/>
</dbReference>
<dbReference type="InterPro" id="IPR003439">
    <property type="entry name" value="ABC_transporter-like_ATP-bd"/>
</dbReference>
<feature type="domain" description="ABC transporter" evidence="4">
    <location>
        <begin position="1"/>
        <end position="217"/>
    </location>
</feature>
<evidence type="ECO:0000259" key="4">
    <source>
        <dbReference type="PROSITE" id="PS50893"/>
    </source>
</evidence>
<reference evidence="5" key="1">
    <citation type="submission" date="2022-06" db="EMBL/GenBank/DDBJ databases">
        <title>Ornithinimicrobium JY.X270.</title>
        <authorList>
            <person name="Huang Y."/>
        </authorList>
    </citation>
    <scope>NUCLEOTIDE SEQUENCE</scope>
    <source>
        <strain evidence="5">JY.X270</strain>
    </source>
</reference>
<evidence type="ECO:0000313" key="6">
    <source>
        <dbReference type="Proteomes" id="UP001056535"/>
    </source>
</evidence>
<dbReference type="InterPro" id="IPR027417">
    <property type="entry name" value="P-loop_NTPase"/>
</dbReference>
<gene>
    <name evidence="5" type="ORF">NF557_08075</name>
</gene>
<dbReference type="Pfam" id="PF00005">
    <property type="entry name" value="ABC_tran"/>
    <property type="match status" value="1"/>
</dbReference>
<evidence type="ECO:0000313" key="5">
    <source>
        <dbReference type="EMBL" id="USQ77833.1"/>
    </source>
</evidence>
<keyword evidence="6" id="KW-1185">Reference proteome</keyword>
<sequence>MLDSFDLDVADGEFLSLLGPSGCGKTTTLGIIAGFVSADAGTVQIDNIDVTHMAANRRDSAMVFQNYALFPHLTVAANIGYGLRVRKLAKSAISERVAECVQLMGIPELVDRYPGQLSGGQQQRVAVARALAVRPGVLLMDEPLSNLDARLRADIRSELRSIQLDLGLTVVFVTHDQEEALTMSDRIVLMNRGKVEQVGAPESVYEAPRTTFVADFLGVRNIMKGKGDGSIWRSEKGIEFKTDIKSPNVGVRPSKIGLLSGHSGSPDQHASSIRGQVTSASYQGDTVSYEVQTSAGLFRAGGSAAGNVFGRDQDVRLVIDPANLLPLEASVGGDLLEGDVPA</sequence>
<dbReference type="SUPFAM" id="SSF52540">
    <property type="entry name" value="P-loop containing nucleoside triphosphate hydrolases"/>
    <property type="match status" value="1"/>
</dbReference>
<dbReference type="PANTHER" id="PTHR42781:SF4">
    <property type="entry name" value="SPERMIDINE_PUTRESCINE IMPORT ATP-BINDING PROTEIN POTA"/>
    <property type="match status" value="1"/>
</dbReference>
<dbReference type="Proteomes" id="UP001056535">
    <property type="component" value="Chromosome"/>
</dbReference>
<dbReference type="SMART" id="SM00382">
    <property type="entry name" value="AAA"/>
    <property type="match status" value="1"/>
</dbReference>
<organism evidence="5 6">
    <name type="scientific">Ornithinimicrobium cryptoxanthini</name>
    <dbReference type="NCBI Taxonomy" id="2934161"/>
    <lineage>
        <taxon>Bacteria</taxon>
        <taxon>Bacillati</taxon>
        <taxon>Actinomycetota</taxon>
        <taxon>Actinomycetes</taxon>
        <taxon>Micrococcales</taxon>
        <taxon>Ornithinimicrobiaceae</taxon>
        <taxon>Ornithinimicrobium</taxon>
    </lineage>
</organism>
<evidence type="ECO:0000256" key="3">
    <source>
        <dbReference type="ARBA" id="ARBA00022840"/>
    </source>
</evidence>
<dbReference type="InterPro" id="IPR017871">
    <property type="entry name" value="ABC_transporter-like_CS"/>
</dbReference>
<accession>A0ABY4YM14</accession>
<dbReference type="GO" id="GO:0005524">
    <property type="term" value="F:ATP binding"/>
    <property type="evidence" value="ECO:0007669"/>
    <property type="project" value="UniProtKB-KW"/>
</dbReference>
<dbReference type="InterPro" id="IPR003593">
    <property type="entry name" value="AAA+_ATPase"/>
</dbReference>
<dbReference type="Pfam" id="PF08402">
    <property type="entry name" value="TOBE_2"/>
    <property type="match status" value="1"/>
</dbReference>
<evidence type="ECO:0000256" key="1">
    <source>
        <dbReference type="ARBA" id="ARBA00022448"/>
    </source>
</evidence>